<accession>A0A2R6X1S4</accession>
<dbReference type="AlphaFoldDB" id="A0A2R6X1S4"/>
<evidence type="ECO:0000313" key="3">
    <source>
        <dbReference type="Proteomes" id="UP000244005"/>
    </source>
</evidence>
<organism evidence="2 3">
    <name type="scientific">Marchantia polymorpha</name>
    <name type="common">Common liverwort</name>
    <name type="synonym">Marchantia aquatica</name>
    <dbReference type="NCBI Taxonomy" id="3197"/>
    <lineage>
        <taxon>Eukaryota</taxon>
        <taxon>Viridiplantae</taxon>
        <taxon>Streptophyta</taxon>
        <taxon>Embryophyta</taxon>
        <taxon>Marchantiophyta</taxon>
        <taxon>Marchantiopsida</taxon>
        <taxon>Marchantiidae</taxon>
        <taxon>Marchantiales</taxon>
        <taxon>Marchantiaceae</taxon>
        <taxon>Marchantia</taxon>
    </lineage>
</organism>
<protein>
    <submittedName>
        <fullName evidence="2">Uncharacterized protein</fullName>
    </submittedName>
</protein>
<proteinExistence type="predicted"/>
<gene>
    <name evidence="2" type="ORF">MARPO_0042s0092</name>
</gene>
<reference evidence="3" key="1">
    <citation type="journal article" date="2017" name="Cell">
        <title>Insights into land plant evolution garnered from the Marchantia polymorpha genome.</title>
        <authorList>
            <person name="Bowman J.L."/>
            <person name="Kohchi T."/>
            <person name="Yamato K.T."/>
            <person name="Jenkins J."/>
            <person name="Shu S."/>
            <person name="Ishizaki K."/>
            <person name="Yamaoka S."/>
            <person name="Nishihama R."/>
            <person name="Nakamura Y."/>
            <person name="Berger F."/>
            <person name="Adam C."/>
            <person name="Aki S.S."/>
            <person name="Althoff F."/>
            <person name="Araki T."/>
            <person name="Arteaga-Vazquez M.A."/>
            <person name="Balasubrmanian S."/>
            <person name="Barry K."/>
            <person name="Bauer D."/>
            <person name="Boehm C.R."/>
            <person name="Briginshaw L."/>
            <person name="Caballero-Perez J."/>
            <person name="Catarino B."/>
            <person name="Chen F."/>
            <person name="Chiyoda S."/>
            <person name="Chovatia M."/>
            <person name="Davies K.M."/>
            <person name="Delmans M."/>
            <person name="Demura T."/>
            <person name="Dierschke T."/>
            <person name="Dolan L."/>
            <person name="Dorantes-Acosta A.E."/>
            <person name="Eklund D.M."/>
            <person name="Florent S.N."/>
            <person name="Flores-Sandoval E."/>
            <person name="Fujiyama A."/>
            <person name="Fukuzawa H."/>
            <person name="Galik B."/>
            <person name="Grimanelli D."/>
            <person name="Grimwood J."/>
            <person name="Grossniklaus U."/>
            <person name="Hamada T."/>
            <person name="Haseloff J."/>
            <person name="Hetherington A.J."/>
            <person name="Higo A."/>
            <person name="Hirakawa Y."/>
            <person name="Hundley H.N."/>
            <person name="Ikeda Y."/>
            <person name="Inoue K."/>
            <person name="Inoue S.I."/>
            <person name="Ishida S."/>
            <person name="Jia Q."/>
            <person name="Kakita M."/>
            <person name="Kanazawa T."/>
            <person name="Kawai Y."/>
            <person name="Kawashima T."/>
            <person name="Kennedy M."/>
            <person name="Kinose K."/>
            <person name="Kinoshita T."/>
            <person name="Kohara Y."/>
            <person name="Koide E."/>
            <person name="Komatsu K."/>
            <person name="Kopischke S."/>
            <person name="Kubo M."/>
            <person name="Kyozuka J."/>
            <person name="Lagercrantz U."/>
            <person name="Lin S.S."/>
            <person name="Lindquist E."/>
            <person name="Lipzen A.M."/>
            <person name="Lu C.W."/>
            <person name="De Luna E."/>
            <person name="Martienssen R.A."/>
            <person name="Minamino N."/>
            <person name="Mizutani M."/>
            <person name="Mizutani M."/>
            <person name="Mochizuki N."/>
            <person name="Monte I."/>
            <person name="Mosher R."/>
            <person name="Nagasaki H."/>
            <person name="Nakagami H."/>
            <person name="Naramoto S."/>
            <person name="Nishitani K."/>
            <person name="Ohtani M."/>
            <person name="Okamoto T."/>
            <person name="Okumura M."/>
            <person name="Phillips J."/>
            <person name="Pollak B."/>
            <person name="Reinders A."/>
            <person name="Rovekamp M."/>
            <person name="Sano R."/>
            <person name="Sawa S."/>
            <person name="Schmid M.W."/>
            <person name="Shirakawa M."/>
            <person name="Solano R."/>
            <person name="Spunde A."/>
            <person name="Suetsugu N."/>
            <person name="Sugano S."/>
            <person name="Sugiyama A."/>
            <person name="Sun R."/>
            <person name="Suzuki Y."/>
            <person name="Takenaka M."/>
            <person name="Takezawa D."/>
            <person name="Tomogane H."/>
            <person name="Tsuzuki M."/>
            <person name="Ueda T."/>
            <person name="Umeda M."/>
            <person name="Ward J.M."/>
            <person name="Watanabe Y."/>
            <person name="Yazaki K."/>
            <person name="Yokoyama R."/>
            <person name="Yoshitake Y."/>
            <person name="Yotsui I."/>
            <person name="Zachgo S."/>
            <person name="Schmutz J."/>
        </authorList>
    </citation>
    <scope>NUCLEOTIDE SEQUENCE [LARGE SCALE GENOMIC DNA]</scope>
    <source>
        <strain evidence="3">Tak-1</strain>
    </source>
</reference>
<sequence>MTVLPHPKAPGMAQVPPSTDGKSASSTRCPVSSGVSAGSFVADGLGVRTGHVCSMVNFFLRPLNSSSRISSVIEYWPGGAT</sequence>
<name>A0A2R6X1S4_MARPO</name>
<dbReference type="Proteomes" id="UP000244005">
    <property type="component" value="Unassembled WGS sequence"/>
</dbReference>
<evidence type="ECO:0000256" key="1">
    <source>
        <dbReference type="SAM" id="MobiDB-lite"/>
    </source>
</evidence>
<feature type="region of interest" description="Disordered" evidence="1">
    <location>
        <begin position="1"/>
        <end position="32"/>
    </location>
</feature>
<dbReference type="EMBL" id="KZ772714">
    <property type="protein sequence ID" value="PTQ40057.1"/>
    <property type="molecule type" value="Genomic_DNA"/>
</dbReference>
<feature type="compositionally biased region" description="Polar residues" evidence="1">
    <location>
        <begin position="16"/>
        <end position="30"/>
    </location>
</feature>
<evidence type="ECO:0000313" key="2">
    <source>
        <dbReference type="EMBL" id="PTQ40057.1"/>
    </source>
</evidence>
<keyword evidence="3" id="KW-1185">Reference proteome</keyword>